<evidence type="ECO:0000313" key="2">
    <source>
        <dbReference type="EMBL" id="MDO5971820.1"/>
    </source>
</evidence>
<organism evidence="2 3">
    <name type="scientific">Flavivirga aquimarina</name>
    <dbReference type="NCBI Taxonomy" id="2027862"/>
    <lineage>
        <taxon>Bacteria</taxon>
        <taxon>Pseudomonadati</taxon>
        <taxon>Bacteroidota</taxon>
        <taxon>Flavobacteriia</taxon>
        <taxon>Flavobacteriales</taxon>
        <taxon>Flavobacteriaceae</taxon>
        <taxon>Flavivirga</taxon>
    </lineage>
</organism>
<name>A0ABT8WFA3_9FLAO</name>
<proteinExistence type="predicted"/>
<reference evidence="2" key="1">
    <citation type="submission" date="2023-07" db="EMBL/GenBank/DDBJ databases">
        <title>Two novel species in the genus Flavivirga.</title>
        <authorList>
            <person name="Kwon K."/>
        </authorList>
    </citation>
    <scope>NUCLEOTIDE SEQUENCE</scope>
    <source>
        <strain evidence="2">KCTC 52353</strain>
    </source>
</reference>
<evidence type="ECO:0000259" key="1">
    <source>
        <dbReference type="PROSITE" id="PS51186"/>
    </source>
</evidence>
<sequence length="163" mass="18684">MIDFIVVNTKEYYSQVAKLADVIWREHYISIVGKPQVDYMLNKYQSAIAIEEQVLNGFEYFLVTYENKPIGYISMKKEVTSLFLSKIYVLSSYRGKKIGKAAMLFVERKAAEYQLKNIRLTVNINNVKAIKAYEAFGFVNVGPLVTDIGSGFVMDDYEMVKTV</sequence>
<comment type="caution">
    <text evidence="2">The sequence shown here is derived from an EMBL/GenBank/DDBJ whole genome shotgun (WGS) entry which is preliminary data.</text>
</comment>
<protein>
    <submittedName>
        <fullName evidence="2">GNAT family N-acetyltransferase</fullName>
        <ecNumber evidence="2">2.3.1.-</ecNumber>
    </submittedName>
</protein>
<dbReference type="Proteomes" id="UP001176883">
    <property type="component" value="Unassembled WGS sequence"/>
</dbReference>
<dbReference type="PROSITE" id="PS51186">
    <property type="entry name" value="GNAT"/>
    <property type="match status" value="1"/>
</dbReference>
<dbReference type="SUPFAM" id="SSF55729">
    <property type="entry name" value="Acyl-CoA N-acyltransferases (Nat)"/>
    <property type="match status" value="1"/>
</dbReference>
<dbReference type="EMBL" id="JAUOEK010000173">
    <property type="protein sequence ID" value="MDO5971820.1"/>
    <property type="molecule type" value="Genomic_DNA"/>
</dbReference>
<gene>
    <name evidence="2" type="ORF">Q4Q35_18615</name>
</gene>
<keyword evidence="2" id="KW-0808">Transferase</keyword>
<dbReference type="PANTHER" id="PTHR42919:SF40">
    <property type="entry name" value="FAMILY ACETYLTRANSFERASE, PUTATIVE-RELATED"/>
    <property type="match status" value="1"/>
</dbReference>
<keyword evidence="2" id="KW-0012">Acyltransferase</keyword>
<dbReference type="Pfam" id="PF00583">
    <property type="entry name" value="Acetyltransf_1"/>
    <property type="match status" value="1"/>
</dbReference>
<dbReference type="CDD" id="cd04301">
    <property type="entry name" value="NAT_SF"/>
    <property type="match status" value="1"/>
</dbReference>
<evidence type="ECO:0000313" key="3">
    <source>
        <dbReference type="Proteomes" id="UP001176883"/>
    </source>
</evidence>
<dbReference type="PANTHER" id="PTHR42919">
    <property type="entry name" value="N-ALPHA-ACETYLTRANSFERASE"/>
    <property type="match status" value="1"/>
</dbReference>
<dbReference type="InterPro" id="IPR016181">
    <property type="entry name" value="Acyl_CoA_acyltransferase"/>
</dbReference>
<dbReference type="InterPro" id="IPR051556">
    <property type="entry name" value="N-term/lysine_N-AcTrnsfr"/>
</dbReference>
<dbReference type="GO" id="GO:0016746">
    <property type="term" value="F:acyltransferase activity"/>
    <property type="evidence" value="ECO:0007669"/>
    <property type="project" value="UniProtKB-KW"/>
</dbReference>
<dbReference type="Gene3D" id="3.40.630.30">
    <property type="match status" value="1"/>
</dbReference>
<dbReference type="RefSeq" id="WP_303279534.1">
    <property type="nucleotide sequence ID" value="NZ_JAUOEK010000173.1"/>
</dbReference>
<feature type="domain" description="N-acetyltransferase" evidence="1">
    <location>
        <begin position="15"/>
        <end position="163"/>
    </location>
</feature>
<dbReference type="InterPro" id="IPR000182">
    <property type="entry name" value="GNAT_dom"/>
</dbReference>
<accession>A0ABT8WFA3</accession>
<dbReference type="EC" id="2.3.1.-" evidence="2"/>
<keyword evidence="3" id="KW-1185">Reference proteome</keyword>